<dbReference type="AlphaFoldDB" id="X1USL1"/>
<name>X1USL1_9ZZZZ</name>
<accession>X1USL1</accession>
<reference evidence="1" key="1">
    <citation type="journal article" date="2014" name="Front. Microbiol.">
        <title>High frequency of phylogenetically diverse reductive dehalogenase-homologous genes in deep subseafloor sedimentary metagenomes.</title>
        <authorList>
            <person name="Kawai M."/>
            <person name="Futagami T."/>
            <person name="Toyoda A."/>
            <person name="Takaki Y."/>
            <person name="Nishi S."/>
            <person name="Hori S."/>
            <person name="Arai W."/>
            <person name="Tsubouchi T."/>
            <person name="Morono Y."/>
            <person name="Uchiyama I."/>
            <person name="Ito T."/>
            <person name="Fujiyama A."/>
            <person name="Inagaki F."/>
            <person name="Takami H."/>
        </authorList>
    </citation>
    <scope>NUCLEOTIDE SEQUENCE</scope>
    <source>
        <strain evidence="1">Expedition CK06-06</strain>
    </source>
</reference>
<dbReference type="EMBL" id="BARW01033140">
    <property type="protein sequence ID" value="GAJ06592.1"/>
    <property type="molecule type" value="Genomic_DNA"/>
</dbReference>
<organism evidence="1">
    <name type="scientific">marine sediment metagenome</name>
    <dbReference type="NCBI Taxonomy" id="412755"/>
    <lineage>
        <taxon>unclassified sequences</taxon>
        <taxon>metagenomes</taxon>
        <taxon>ecological metagenomes</taxon>
    </lineage>
</organism>
<proteinExistence type="predicted"/>
<evidence type="ECO:0000313" key="1">
    <source>
        <dbReference type="EMBL" id="GAJ06592.1"/>
    </source>
</evidence>
<gene>
    <name evidence="1" type="ORF">S12H4_52269</name>
</gene>
<sequence>MIQKTTLGLSEFLSTLSGYAQVPELKAGVNVFLGEEDTTFCQEEVSSSFFLST</sequence>
<comment type="caution">
    <text evidence="1">The sequence shown here is derived from an EMBL/GenBank/DDBJ whole genome shotgun (WGS) entry which is preliminary data.</text>
</comment>
<protein>
    <submittedName>
        <fullName evidence="1">Uncharacterized protein</fullName>
    </submittedName>
</protein>